<keyword evidence="3" id="KW-1185">Reference proteome</keyword>
<evidence type="ECO:0000313" key="2">
    <source>
        <dbReference type="EMBL" id="KAL0122090.1"/>
    </source>
</evidence>
<sequence>MILCFFNTVLCIIYDSNNLFLWQLGHSSTSSSCCHLTSLPACLILSNCTCKSIELIFYIFTIKFIVHIITITCNDCDNLTKSFCTASLVSTLSCSLTRLSCSICSLNKVTSYRSVSSFSYVSVRLLCLVSIYKVPPIHSFEPVQTFSLFLINLTVLFASGTTNERKTSASSCAYKICNFLNKLCFFFFFTNITANLAVIASLVQKKKC</sequence>
<dbReference type="EMBL" id="JADYXP020000006">
    <property type="protein sequence ID" value="KAL0122090.1"/>
    <property type="molecule type" value="Genomic_DNA"/>
</dbReference>
<evidence type="ECO:0000256" key="1">
    <source>
        <dbReference type="SAM" id="Phobius"/>
    </source>
</evidence>
<keyword evidence="1" id="KW-0812">Transmembrane</keyword>
<comment type="caution">
    <text evidence="2">The sequence shown here is derived from an EMBL/GenBank/DDBJ whole genome shotgun (WGS) entry which is preliminary data.</text>
</comment>
<name>A0AAW2G3D1_9HYME</name>
<organism evidence="2 3">
    <name type="scientific">Cardiocondyla obscurior</name>
    <dbReference type="NCBI Taxonomy" id="286306"/>
    <lineage>
        <taxon>Eukaryota</taxon>
        <taxon>Metazoa</taxon>
        <taxon>Ecdysozoa</taxon>
        <taxon>Arthropoda</taxon>
        <taxon>Hexapoda</taxon>
        <taxon>Insecta</taxon>
        <taxon>Pterygota</taxon>
        <taxon>Neoptera</taxon>
        <taxon>Endopterygota</taxon>
        <taxon>Hymenoptera</taxon>
        <taxon>Apocrita</taxon>
        <taxon>Aculeata</taxon>
        <taxon>Formicoidea</taxon>
        <taxon>Formicidae</taxon>
        <taxon>Myrmicinae</taxon>
        <taxon>Cardiocondyla</taxon>
    </lineage>
</organism>
<reference evidence="2 3" key="1">
    <citation type="submission" date="2023-03" db="EMBL/GenBank/DDBJ databases">
        <title>High recombination rates correlate with genetic variation in Cardiocondyla obscurior ants.</title>
        <authorList>
            <person name="Errbii M."/>
        </authorList>
    </citation>
    <scope>NUCLEOTIDE SEQUENCE [LARGE SCALE GENOMIC DNA]</scope>
    <source>
        <strain evidence="2">Alpha-2009</strain>
        <tissue evidence="2">Whole body</tissue>
    </source>
</reference>
<accession>A0AAW2G3D1</accession>
<dbReference type="AlphaFoldDB" id="A0AAW2G3D1"/>
<proteinExistence type="predicted"/>
<evidence type="ECO:0000313" key="3">
    <source>
        <dbReference type="Proteomes" id="UP001430953"/>
    </source>
</evidence>
<keyword evidence="1" id="KW-1133">Transmembrane helix</keyword>
<protein>
    <submittedName>
        <fullName evidence="2">Uncharacterized protein</fullName>
    </submittedName>
</protein>
<feature type="transmembrane region" description="Helical" evidence="1">
    <location>
        <begin position="185"/>
        <end position="203"/>
    </location>
</feature>
<dbReference type="Proteomes" id="UP001430953">
    <property type="component" value="Unassembled WGS sequence"/>
</dbReference>
<gene>
    <name evidence="2" type="ORF">PUN28_007097</name>
</gene>
<keyword evidence="1" id="KW-0472">Membrane</keyword>